<dbReference type="GO" id="GO:0005975">
    <property type="term" value="P:carbohydrate metabolic process"/>
    <property type="evidence" value="ECO:0007669"/>
    <property type="project" value="InterPro"/>
</dbReference>
<reference evidence="1" key="1">
    <citation type="submission" date="2016-04" db="EMBL/GenBank/DDBJ databases">
        <authorList>
            <person name="Evans L.H."/>
            <person name="Alamgir A."/>
            <person name="Owens N."/>
            <person name="Weber N.D."/>
            <person name="Virtaneva K."/>
            <person name="Barbian K."/>
            <person name="Babar A."/>
            <person name="Rosenke K."/>
        </authorList>
    </citation>
    <scope>NUCLEOTIDE SEQUENCE</scope>
    <source>
        <strain evidence="1">86-1</strain>
    </source>
</reference>
<dbReference type="SUPFAM" id="SSF48208">
    <property type="entry name" value="Six-hairpin glycosidases"/>
    <property type="match status" value="1"/>
</dbReference>
<dbReference type="AlphaFoldDB" id="A0A212K5E7"/>
<dbReference type="InterPro" id="IPR012341">
    <property type="entry name" value="6hp_glycosidase-like_sf"/>
</dbReference>
<sequence length="1152" mass="132071">MLFMSFIKRISYLLLFGLVFNFGYASTIKKSSKEEKCLNITEFGTLCYWNSTNNALGNEVSELRSLHKYDGIDNVGVRWWDARDIHSFEVLCNSQVSEDIAASMQVEYWHNTWPDNPPQMPSYEDEEDDMWQGKWITAKTDTEIQGNRIIYKFKPLEKDEIPTADHLPGQITYRRTLKMRVKYPQQYQSLIKNIAVYSMATLKEENIRIEFLQEEKSVKNISGEIEVFNGSLVGLSGWNWKDGDEKKGKNGWDITTIGNGKGINIKALTANALLPGSNEETVITVRSNNGTFSFSTADLLTAPMYIPDFNVYIAPADNPVNFNKNIVKGANIRKQIMLEPEQSYERASKEIPAKDPIWDQSGRRIYLPLACDASWQKFAVEWGGNLIIDKHRANVRGKALDLCKWNGGELNWNFGTGENPNYQRTQENCRMSVLHNYLPVVSTNWNHEGLLFEEEAFVTSSENSTLSPFNSGRDEFSPTVLMVKLRISNPSLNSKQSHIWLQGNGALTEISSENGFIYDKIDGEKYLRSYTQNTVGERLKTSLFSDKNVHGIHYDFELGAGISETFYFYFPFIGNLTSADMALFTTLDYSKERARVVDYWRDLVAENTVFNVPEEVFNRMSKSVIPHIRMSVIKDPESGLYVVPAASFNYPVYANESIFQTVLLDRLGDSETVRHYLETFLQLQGSSKLPGAYTGNQEAVFHGVKISETNDYTALGYNMNHGTVLWGLAHYYTHSKDKAWLEKAAPQLMKAADWIIEQRKQTQIDNGNGNPVLHYGLLPAGMLEDCYEWRYWYATNAYSYLGLKSLAEAFSEAGLPQAEHYLKEAESYCDDIRKSLQWAMELSPVVRLRNNICVPYVPVHPYQRFRYFGAKKSKYYDRYQKGIYPTLRLSSTREVLYGPVTLLKTGIIDAKSTMADWILNDWEDNLTLSTSMNLNTHGWVDDEYWFSRGGMVFQACLQNPISAYLDRHETKAAIRSLYNNFTSLFYPDVVAFSEEYRMWKHGSGPFYKTPDEARFVSQVIDLLIEEKDDEIWLGNGIPQQWLEAGKRVELNKVHTRYGEVSYSLSYSKDSHSIEAEILKPDNNTRILLFVRAPFEKAIQSVIVNNQVWTEWDADKQMIVLPQGEKSIQLIVNYKIGLPSVPLRTDTWKGITE</sequence>
<organism evidence="1">
    <name type="scientific">uncultured Dysgonomonas sp</name>
    <dbReference type="NCBI Taxonomy" id="206096"/>
    <lineage>
        <taxon>Bacteria</taxon>
        <taxon>Pseudomonadati</taxon>
        <taxon>Bacteroidota</taxon>
        <taxon>Bacteroidia</taxon>
        <taxon>Bacteroidales</taxon>
        <taxon>Dysgonomonadaceae</taxon>
        <taxon>Dysgonomonas</taxon>
        <taxon>environmental samples</taxon>
    </lineage>
</organism>
<name>A0A212K5E7_9BACT</name>
<evidence type="ECO:0000313" key="1">
    <source>
        <dbReference type="EMBL" id="SBW06837.1"/>
    </source>
</evidence>
<dbReference type="InterPro" id="IPR008928">
    <property type="entry name" value="6-hairpin_glycosidase_sf"/>
</dbReference>
<dbReference type="Gene3D" id="1.50.10.10">
    <property type="match status" value="1"/>
</dbReference>
<accession>A0A212K5E7</accession>
<dbReference type="EMBL" id="FLUM01000003">
    <property type="protein sequence ID" value="SBW06837.1"/>
    <property type="molecule type" value="Genomic_DNA"/>
</dbReference>
<protein>
    <submittedName>
        <fullName evidence="1">Uncharacterized protein</fullName>
    </submittedName>
</protein>
<proteinExistence type="predicted"/>
<gene>
    <name evidence="1" type="ORF">KL86DYS1_31490</name>
</gene>